<dbReference type="InterPro" id="IPR033121">
    <property type="entry name" value="PEPTIDASE_A1"/>
</dbReference>
<dbReference type="SUPFAM" id="SSF50630">
    <property type="entry name" value="Acid proteases"/>
    <property type="match status" value="1"/>
</dbReference>
<dbReference type="GO" id="GO:0006508">
    <property type="term" value="P:proteolysis"/>
    <property type="evidence" value="ECO:0007669"/>
    <property type="project" value="InterPro"/>
</dbReference>
<feature type="region of interest" description="Disordered" evidence="2">
    <location>
        <begin position="518"/>
        <end position="561"/>
    </location>
</feature>
<dbReference type="PROSITE" id="PS51767">
    <property type="entry name" value="PEPTIDASE_A1"/>
    <property type="match status" value="1"/>
</dbReference>
<feature type="compositionally biased region" description="Basic residues" evidence="2">
    <location>
        <begin position="547"/>
        <end position="556"/>
    </location>
</feature>
<dbReference type="AlphaFoldDB" id="A0A8H3G3Y1"/>
<feature type="transmembrane region" description="Helical" evidence="3">
    <location>
        <begin position="403"/>
        <end position="425"/>
    </location>
</feature>
<comment type="caution">
    <text evidence="5">The sequence shown here is derived from an EMBL/GenBank/DDBJ whole genome shotgun (WGS) entry which is preliminary data.</text>
</comment>
<dbReference type="Pfam" id="PF00026">
    <property type="entry name" value="Asp"/>
    <property type="match status" value="1"/>
</dbReference>
<dbReference type="PANTHER" id="PTHR47966:SF51">
    <property type="entry name" value="BETA-SITE APP-CLEAVING ENZYME, ISOFORM A-RELATED"/>
    <property type="match status" value="1"/>
</dbReference>
<dbReference type="OrthoDB" id="4074350at2759"/>
<evidence type="ECO:0000259" key="4">
    <source>
        <dbReference type="PROSITE" id="PS51767"/>
    </source>
</evidence>
<organism evidence="5 6">
    <name type="scientific">Heterodermia speciosa</name>
    <dbReference type="NCBI Taxonomy" id="116794"/>
    <lineage>
        <taxon>Eukaryota</taxon>
        <taxon>Fungi</taxon>
        <taxon>Dikarya</taxon>
        <taxon>Ascomycota</taxon>
        <taxon>Pezizomycotina</taxon>
        <taxon>Lecanoromycetes</taxon>
        <taxon>OSLEUM clade</taxon>
        <taxon>Lecanoromycetidae</taxon>
        <taxon>Caliciales</taxon>
        <taxon>Physciaceae</taxon>
        <taxon>Heterodermia</taxon>
    </lineage>
</organism>
<dbReference type="InterPro" id="IPR021109">
    <property type="entry name" value="Peptidase_aspartic_dom_sf"/>
</dbReference>
<dbReference type="PRINTS" id="PR00792">
    <property type="entry name" value="PEPSIN"/>
</dbReference>
<dbReference type="PANTHER" id="PTHR47966">
    <property type="entry name" value="BETA-SITE APP-CLEAVING ENZYME, ISOFORM A-RELATED"/>
    <property type="match status" value="1"/>
</dbReference>
<sequence length="636" mass="69633">MAGASGSSGPISWPPSTGWDGDDGDWSTFFLRVGSPEQTVRVLPSTAGQATWVVMNEGCQPFSSECSDARGNTVNLNQSVSRKEFGLFDLGLELNLGRNESGDYGLDSLALGLNNATGGPALDSQIVVGIETNHYRVGMFGLSQQPTNVSTYSNSYSSFLTSLKTQNLIPSLSWAYTAGARYRSKGVFGSLTFGGFDQSRFTPNNISFDLTADVQRDLVVGLQSITTKYENGTSQALLPSPILVFIDSTIPYIYLPSAACQIFEQELGLVWNATENIYLVDESLHHTLTSANPYFTFTIGNDEQSQPTIDIVLPYSSFDLTFKPPVFPNNTPYFPIRRAVNESQYTLGRAFLQEAYIITNYEHKNFSVAQSRFSAGSQTDIVAIRSNNTATASRRQGIDRNSIIGTTVGSSVAALLLLIILIFIIRKRLKASKSGLDTVSSSTRARQKSMHFDINVVDEIGRNSLYHAYPELHDTGRVEMLTLPIPPGPGNSVSELRLSSRSVNSHSDKGLNFSEDEVEHMQAGVSQRPKGPSRNLDDRNSSSSRCSQHKNTKPRQRPAIGHIMSISSVSHRKESSLTCQASIYPTQPIAGDLEVSPSEPRAQSQTFSASSTYANIIDYDYYIHGTPANEEKETNF</sequence>
<reference evidence="5" key="1">
    <citation type="submission" date="2021-03" db="EMBL/GenBank/DDBJ databases">
        <authorList>
            <person name="Tagirdzhanova G."/>
        </authorList>
    </citation>
    <scope>NUCLEOTIDE SEQUENCE</scope>
</reference>
<accession>A0A8H3G3Y1</accession>
<protein>
    <recommendedName>
        <fullName evidence="4">Peptidase A1 domain-containing protein</fullName>
    </recommendedName>
</protein>
<dbReference type="Gene3D" id="2.40.70.10">
    <property type="entry name" value="Acid Proteases"/>
    <property type="match status" value="2"/>
</dbReference>
<keyword evidence="3" id="KW-0472">Membrane</keyword>
<dbReference type="InterPro" id="IPR034164">
    <property type="entry name" value="Pepsin-like_dom"/>
</dbReference>
<proteinExistence type="inferred from homology"/>
<evidence type="ECO:0000313" key="6">
    <source>
        <dbReference type="Proteomes" id="UP000664521"/>
    </source>
</evidence>
<comment type="similarity">
    <text evidence="1">Belongs to the peptidase A1 family.</text>
</comment>
<evidence type="ECO:0000256" key="2">
    <source>
        <dbReference type="SAM" id="MobiDB-lite"/>
    </source>
</evidence>
<evidence type="ECO:0000256" key="1">
    <source>
        <dbReference type="ARBA" id="ARBA00007447"/>
    </source>
</evidence>
<feature type="domain" description="Peptidase A1" evidence="4">
    <location>
        <begin position="27"/>
        <end position="369"/>
    </location>
</feature>
<dbReference type="InterPro" id="IPR001461">
    <property type="entry name" value="Aspartic_peptidase_A1"/>
</dbReference>
<feature type="compositionally biased region" description="Low complexity" evidence="2">
    <location>
        <begin position="492"/>
        <end position="505"/>
    </location>
</feature>
<dbReference type="EMBL" id="CAJPDS010000090">
    <property type="protein sequence ID" value="CAF9936267.1"/>
    <property type="molecule type" value="Genomic_DNA"/>
</dbReference>
<dbReference type="GO" id="GO:0000324">
    <property type="term" value="C:fungal-type vacuole"/>
    <property type="evidence" value="ECO:0007669"/>
    <property type="project" value="TreeGrafter"/>
</dbReference>
<dbReference type="GO" id="GO:0004190">
    <property type="term" value="F:aspartic-type endopeptidase activity"/>
    <property type="evidence" value="ECO:0007669"/>
    <property type="project" value="InterPro"/>
</dbReference>
<feature type="region of interest" description="Disordered" evidence="2">
    <location>
        <begin position="492"/>
        <end position="511"/>
    </location>
</feature>
<keyword evidence="3" id="KW-1133">Transmembrane helix</keyword>
<name>A0A8H3G3Y1_9LECA</name>
<evidence type="ECO:0000313" key="5">
    <source>
        <dbReference type="EMBL" id="CAF9936267.1"/>
    </source>
</evidence>
<evidence type="ECO:0000256" key="3">
    <source>
        <dbReference type="SAM" id="Phobius"/>
    </source>
</evidence>
<keyword evidence="6" id="KW-1185">Reference proteome</keyword>
<dbReference type="Proteomes" id="UP000664521">
    <property type="component" value="Unassembled WGS sequence"/>
</dbReference>
<keyword evidence="3" id="KW-0812">Transmembrane</keyword>
<dbReference type="CDD" id="cd05471">
    <property type="entry name" value="pepsin_like"/>
    <property type="match status" value="1"/>
</dbReference>
<gene>
    <name evidence="5" type="ORF">HETSPECPRED_010282</name>
</gene>